<evidence type="ECO:0000313" key="4">
    <source>
        <dbReference type="Proteomes" id="UP000814176"/>
    </source>
</evidence>
<reference evidence="3 4" key="1">
    <citation type="journal article" date="2021" name="Environ. Microbiol.">
        <title>Gene family expansions and transcriptome signatures uncover fungal adaptations to wood decay.</title>
        <authorList>
            <person name="Hage H."/>
            <person name="Miyauchi S."/>
            <person name="Viragh M."/>
            <person name="Drula E."/>
            <person name="Min B."/>
            <person name="Chaduli D."/>
            <person name="Navarro D."/>
            <person name="Favel A."/>
            <person name="Norest M."/>
            <person name="Lesage-Meessen L."/>
            <person name="Balint B."/>
            <person name="Merenyi Z."/>
            <person name="de Eugenio L."/>
            <person name="Morin E."/>
            <person name="Martinez A.T."/>
            <person name="Baldrian P."/>
            <person name="Stursova M."/>
            <person name="Martinez M.J."/>
            <person name="Novotny C."/>
            <person name="Magnuson J.K."/>
            <person name="Spatafora J.W."/>
            <person name="Maurice S."/>
            <person name="Pangilinan J."/>
            <person name="Andreopoulos W."/>
            <person name="LaButti K."/>
            <person name="Hundley H."/>
            <person name="Na H."/>
            <person name="Kuo A."/>
            <person name="Barry K."/>
            <person name="Lipzen A."/>
            <person name="Henrissat B."/>
            <person name="Riley R."/>
            <person name="Ahrendt S."/>
            <person name="Nagy L.G."/>
            <person name="Grigoriev I.V."/>
            <person name="Martin F."/>
            <person name="Rosso M.N."/>
        </authorList>
    </citation>
    <scope>NUCLEOTIDE SEQUENCE [LARGE SCALE GENOMIC DNA]</scope>
    <source>
        <strain evidence="3 4">CIRM-BRFM 1785</strain>
    </source>
</reference>
<dbReference type="Proteomes" id="UP000814176">
    <property type="component" value="Unassembled WGS sequence"/>
</dbReference>
<comment type="caution">
    <text evidence="3">The sequence shown here is derived from an EMBL/GenBank/DDBJ whole genome shotgun (WGS) entry which is preliminary data.</text>
</comment>
<feature type="region of interest" description="Disordered" evidence="1">
    <location>
        <begin position="24"/>
        <end position="55"/>
    </location>
</feature>
<evidence type="ECO:0000256" key="1">
    <source>
        <dbReference type="SAM" id="MobiDB-lite"/>
    </source>
</evidence>
<gene>
    <name evidence="3" type="ORF">C8Q71DRAFT_895531</name>
</gene>
<keyword evidence="4" id="KW-1185">Reference proteome</keyword>
<protein>
    <recommendedName>
        <fullName evidence="2">Fungal-type protein kinase domain-containing protein</fullName>
    </recommendedName>
</protein>
<feature type="domain" description="Fungal-type protein kinase" evidence="2">
    <location>
        <begin position="65"/>
        <end position="102"/>
    </location>
</feature>
<dbReference type="EMBL" id="JADCUA010000062">
    <property type="protein sequence ID" value="KAH9828571.1"/>
    <property type="molecule type" value="Genomic_DNA"/>
</dbReference>
<name>A0ABQ8JX52_9APHY</name>
<feature type="compositionally biased region" description="Polar residues" evidence="1">
    <location>
        <begin position="41"/>
        <end position="55"/>
    </location>
</feature>
<accession>A0ABQ8JX52</accession>
<dbReference type="Pfam" id="PF17667">
    <property type="entry name" value="Pkinase_fungal"/>
    <property type="match status" value="1"/>
</dbReference>
<sequence>MWYERDERVGVLCDWDLAEDHRGIGDGDGESAGHCRGEATEQPQNPEVAGPSNTVTGSQVVVKPRYPAGTAVLFMAMDLLREGDPPIHKYRHDFESFLYLVFGYIQEWQHASLITIGDNKRKFLKKPAVRRAIVKQAHDTLKPLLDEDSPLTALFYRFGTVEVIMDFIEDRASSPQMAKLNRADIESLKKKREDKMSFSTFMTMLKLLEEGI</sequence>
<feature type="compositionally biased region" description="Basic and acidic residues" evidence="1">
    <location>
        <begin position="24"/>
        <end position="39"/>
    </location>
</feature>
<evidence type="ECO:0000313" key="3">
    <source>
        <dbReference type="EMBL" id="KAH9828571.1"/>
    </source>
</evidence>
<organism evidence="3 4">
    <name type="scientific">Rhodofomes roseus</name>
    <dbReference type="NCBI Taxonomy" id="34475"/>
    <lineage>
        <taxon>Eukaryota</taxon>
        <taxon>Fungi</taxon>
        <taxon>Dikarya</taxon>
        <taxon>Basidiomycota</taxon>
        <taxon>Agaricomycotina</taxon>
        <taxon>Agaricomycetes</taxon>
        <taxon>Polyporales</taxon>
        <taxon>Rhodofomes</taxon>
    </lineage>
</organism>
<evidence type="ECO:0000259" key="2">
    <source>
        <dbReference type="Pfam" id="PF17667"/>
    </source>
</evidence>
<dbReference type="InterPro" id="IPR040976">
    <property type="entry name" value="Pkinase_fungal"/>
</dbReference>
<dbReference type="GeneID" id="72009464"/>
<dbReference type="RefSeq" id="XP_047772254.1">
    <property type="nucleotide sequence ID" value="XM_047928732.1"/>
</dbReference>
<proteinExistence type="predicted"/>